<feature type="chain" id="PRO_5027738843" evidence="1">
    <location>
        <begin position="22"/>
        <end position="164"/>
    </location>
</feature>
<feature type="signal peptide" evidence="1">
    <location>
        <begin position="1"/>
        <end position="21"/>
    </location>
</feature>
<dbReference type="Proteomes" id="UP000317550">
    <property type="component" value="Chromosome"/>
</dbReference>
<keyword evidence="3" id="KW-1185">Reference proteome</keyword>
<dbReference type="AlphaFoldDB" id="A0A516SCX9"/>
<protein>
    <submittedName>
        <fullName evidence="2">Uncharacterized protein</fullName>
    </submittedName>
</protein>
<proteinExistence type="predicted"/>
<dbReference type="RefSeq" id="WP_143856934.1">
    <property type="nucleotide sequence ID" value="NZ_CP041730.1"/>
</dbReference>
<accession>A0A516SCX9</accession>
<dbReference type="EMBL" id="CP041730">
    <property type="protein sequence ID" value="QDQ26012.1"/>
    <property type="molecule type" value="Genomic_DNA"/>
</dbReference>
<organism evidence="2 3">
    <name type="scientific">Chitinimonas arctica</name>
    <dbReference type="NCBI Taxonomy" id="2594795"/>
    <lineage>
        <taxon>Bacteria</taxon>
        <taxon>Pseudomonadati</taxon>
        <taxon>Pseudomonadota</taxon>
        <taxon>Betaproteobacteria</taxon>
        <taxon>Neisseriales</taxon>
        <taxon>Chitinibacteraceae</taxon>
        <taxon>Chitinimonas</taxon>
    </lineage>
</organism>
<evidence type="ECO:0000313" key="3">
    <source>
        <dbReference type="Proteomes" id="UP000317550"/>
    </source>
</evidence>
<keyword evidence="1" id="KW-0732">Signal</keyword>
<name>A0A516SCX9_9NEIS</name>
<dbReference type="KEGG" id="cari:FNU76_06400"/>
<gene>
    <name evidence="2" type="ORF">FNU76_06400</name>
</gene>
<evidence type="ECO:0000313" key="2">
    <source>
        <dbReference type="EMBL" id="QDQ26012.1"/>
    </source>
</evidence>
<evidence type="ECO:0000256" key="1">
    <source>
        <dbReference type="SAM" id="SignalP"/>
    </source>
</evidence>
<dbReference type="OrthoDB" id="7061819at2"/>
<reference evidence="3" key="1">
    <citation type="submission" date="2019-07" db="EMBL/GenBank/DDBJ databases">
        <title>Chitinimonas sp. nov., isolated from Ny-Alesund, arctica soil.</title>
        <authorList>
            <person name="Xu Q."/>
            <person name="Peng F."/>
        </authorList>
    </citation>
    <scope>NUCLEOTIDE SEQUENCE [LARGE SCALE GENOMIC DNA]</scope>
    <source>
        <strain evidence="3">R3-44</strain>
    </source>
</reference>
<sequence>MHIGKVAVALVFLATSAHVIASDDQRFIGVECDVKSSMLRISYGGDKLNVLKGGYLIDTFELKKNDAAGTHVASIREVTKTCKIKKTLYKVQIRAVPGNMNLNGECGGVTFGAVRVYTGGRKLTDTIFEKCCLERACTNSVTTRLSFIDGATQPETLMASSVFK</sequence>